<dbReference type="InterPro" id="IPR004360">
    <property type="entry name" value="Glyas_Fos-R_dOase_dom"/>
</dbReference>
<name>A0A5C4MRR9_9ACTN</name>
<dbReference type="OrthoDB" id="9798430at2"/>
<dbReference type="InterPro" id="IPR037523">
    <property type="entry name" value="VOC_core"/>
</dbReference>
<evidence type="ECO:0000259" key="1">
    <source>
        <dbReference type="PROSITE" id="PS51819"/>
    </source>
</evidence>
<sequence>MDQRLSFITLAVADVSRSRAFFVDGLGWQESLYVPEEVLMLRVGERLVLSLWDREAFEAEVGALSDGTGVAPITLAHNVASPAEVDEVLEEAAAAGAMIRNRGTKREWGGYSGYFTDPDGFAWEIAFNPGPIGQDLLA</sequence>
<dbReference type="InterPro" id="IPR029068">
    <property type="entry name" value="Glyas_Bleomycin-R_OHBP_Dase"/>
</dbReference>
<evidence type="ECO:0000313" key="2">
    <source>
        <dbReference type="EMBL" id="TNC46807.1"/>
    </source>
</evidence>
<dbReference type="PANTHER" id="PTHR36503">
    <property type="entry name" value="BLR2520 PROTEIN"/>
    <property type="match status" value="1"/>
</dbReference>
<dbReference type="PROSITE" id="PS51819">
    <property type="entry name" value="VOC"/>
    <property type="match status" value="1"/>
</dbReference>
<dbReference type="AlphaFoldDB" id="A0A5C4MRR9"/>
<proteinExistence type="predicted"/>
<dbReference type="EMBL" id="VDFR01000051">
    <property type="protein sequence ID" value="TNC46807.1"/>
    <property type="molecule type" value="Genomic_DNA"/>
</dbReference>
<feature type="domain" description="VOC" evidence="1">
    <location>
        <begin position="4"/>
        <end position="128"/>
    </location>
</feature>
<dbReference type="PANTHER" id="PTHR36503:SF1">
    <property type="entry name" value="BLR2520 PROTEIN"/>
    <property type="match status" value="1"/>
</dbReference>
<protein>
    <submittedName>
        <fullName evidence="2">Glyoxalase</fullName>
    </submittedName>
</protein>
<comment type="caution">
    <text evidence="2">The sequence shown here is derived from an EMBL/GenBank/DDBJ whole genome shotgun (WGS) entry which is preliminary data.</text>
</comment>
<accession>A0A5C4MRR9</accession>
<evidence type="ECO:0000313" key="4">
    <source>
        <dbReference type="Proteomes" id="UP000306740"/>
    </source>
</evidence>
<dbReference type="EMBL" id="VDFR01000048">
    <property type="protein sequence ID" value="TNC47145.1"/>
    <property type="molecule type" value="Genomic_DNA"/>
</dbReference>
<reference evidence="2 4" key="1">
    <citation type="submission" date="2019-05" db="EMBL/GenBank/DDBJ databases">
        <title>Mumia sp. nov., isolated from the intestinal contents of plateau pika (Ochotona curzoniae) in the Qinghai-Tibet plateau of China.</title>
        <authorList>
            <person name="Tian Z."/>
        </authorList>
    </citation>
    <scope>NUCLEOTIDE SEQUENCE [LARGE SCALE GENOMIC DNA]</scope>
    <source>
        <strain evidence="4">527</strain>
        <strain evidence="2">Z527</strain>
    </source>
</reference>
<gene>
    <name evidence="3" type="ORF">FHE65_11055</name>
    <name evidence="2" type="ORF">FHE65_11530</name>
</gene>
<dbReference type="Pfam" id="PF00903">
    <property type="entry name" value="Glyoxalase"/>
    <property type="match status" value="1"/>
</dbReference>
<organism evidence="2 4">
    <name type="scientific">Mumia zhuanghuii</name>
    <dbReference type="NCBI Taxonomy" id="2585211"/>
    <lineage>
        <taxon>Bacteria</taxon>
        <taxon>Bacillati</taxon>
        <taxon>Actinomycetota</taxon>
        <taxon>Actinomycetes</taxon>
        <taxon>Propionibacteriales</taxon>
        <taxon>Nocardioidaceae</taxon>
        <taxon>Mumia</taxon>
    </lineage>
</organism>
<dbReference type="Gene3D" id="3.10.180.10">
    <property type="entry name" value="2,3-Dihydroxybiphenyl 1,2-Dioxygenase, domain 1"/>
    <property type="match status" value="1"/>
</dbReference>
<evidence type="ECO:0000313" key="3">
    <source>
        <dbReference type="EMBL" id="TNC47145.1"/>
    </source>
</evidence>
<dbReference type="RefSeq" id="WP_139105844.1">
    <property type="nucleotide sequence ID" value="NZ_VDFR01000048.1"/>
</dbReference>
<dbReference type="Proteomes" id="UP000306740">
    <property type="component" value="Unassembled WGS sequence"/>
</dbReference>
<dbReference type="SUPFAM" id="SSF54593">
    <property type="entry name" value="Glyoxalase/Bleomycin resistance protein/Dihydroxybiphenyl dioxygenase"/>
    <property type="match status" value="1"/>
</dbReference>